<comment type="cofactor">
    <cofactor evidence="1">
        <name>FAD</name>
        <dbReference type="ChEBI" id="CHEBI:57692"/>
    </cofactor>
</comment>
<evidence type="ECO:0000256" key="12">
    <source>
        <dbReference type="ARBA" id="ARBA00023136"/>
    </source>
</evidence>
<keyword evidence="5" id="KW-0001">2Fe-2S</keyword>
<evidence type="ECO:0000256" key="13">
    <source>
        <dbReference type="SAM" id="Phobius"/>
    </source>
</evidence>
<feature type="transmembrane region" description="Helical" evidence="13">
    <location>
        <begin position="143"/>
        <end position="160"/>
    </location>
</feature>
<dbReference type="Gene3D" id="2.40.30.10">
    <property type="entry name" value="Translation factors"/>
    <property type="match status" value="1"/>
</dbReference>
<evidence type="ECO:0000256" key="11">
    <source>
        <dbReference type="ARBA" id="ARBA00023014"/>
    </source>
</evidence>
<dbReference type="SUPFAM" id="SSF52343">
    <property type="entry name" value="Ferredoxin reductase-like, C-terminal NADP-linked domain"/>
    <property type="match status" value="1"/>
</dbReference>
<comment type="caution">
    <text evidence="15">The sequence shown here is derived from an EMBL/GenBank/DDBJ whole genome shotgun (WGS) entry which is preliminary data.</text>
</comment>
<dbReference type="PROSITE" id="PS51384">
    <property type="entry name" value="FAD_FR"/>
    <property type="match status" value="1"/>
</dbReference>
<dbReference type="InterPro" id="IPR050415">
    <property type="entry name" value="MRET"/>
</dbReference>
<dbReference type="InterPro" id="IPR017927">
    <property type="entry name" value="FAD-bd_FR_type"/>
</dbReference>
<evidence type="ECO:0000256" key="9">
    <source>
        <dbReference type="ARBA" id="ARBA00023002"/>
    </source>
</evidence>
<keyword evidence="9" id="KW-0560">Oxidoreductase</keyword>
<feature type="transmembrane region" description="Helical" evidence="13">
    <location>
        <begin position="80"/>
        <end position="98"/>
    </location>
</feature>
<dbReference type="Proteomes" id="UP001216189">
    <property type="component" value="Unassembled WGS sequence"/>
</dbReference>
<evidence type="ECO:0000256" key="7">
    <source>
        <dbReference type="ARBA" id="ARBA00022827"/>
    </source>
</evidence>
<evidence type="ECO:0000313" key="15">
    <source>
        <dbReference type="EMBL" id="MDE1514006.1"/>
    </source>
</evidence>
<proteinExistence type="predicted"/>
<dbReference type="InterPro" id="IPR013112">
    <property type="entry name" value="FAD-bd_8"/>
</dbReference>
<feature type="transmembrane region" description="Helical" evidence="13">
    <location>
        <begin position="197"/>
        <end position="219"/>
    </location>
</feature>
<dbReference type="PANTHER" id="PTHR47354:SF8">
    <property type="entry name" value="1,2-PHENYLACETYL-COA EPOXIDASE, SUBUNIT E"/>
    <property type="match status" value="1"/>
</dbReference>
<protein>
    <submittedName>
        <fullName evidence="15">Ferric reductase-like transmembrane domain-containing protein</fullName>
    </submittedName>
</protein>
<evidence type="ECO:0000256" key="10">
    <source>
        <dbReference type="ARBA" id="ARBA00023004"/>
    </source>
</evidence>
<comment type="subcellular location">
    <subcellularLocation>
        <location evidence="2">Membrane</location>
        <topology evidence="2">Multi-pass membrane protein</topology>
    </subcellularLocation>
</comment>
<accession>A0ABT5UY38</accession>
<keyword evidence="4 13" id="KW-0812">Transmembrane</keyword>
<evidence type="ECO:0000256" key="2">
    <source>
        <dbReference type="ARBA" id="ARBA00004141"/>
    </source>
</evidence>
<dbReference type="CDD" id="cd06198">
    <property type="entry name" value="FNR_like_3"/>
    <property type="match status" value="1"/>
</dbReference>
<dbReference type="EMBL" id="JARBFT010000002">
    <property type="protein sequence ID" value="MDE1514006.1"/>
    <property type="molecule type" value="Genomic_DNA"/>
</dbReference>
<evidence type="ECO:0000256" key="1">
    <source>
        <dbReference type="ARBA" id="ARBA00001974"/>
    </source>
</evidence>
<evidence type="ECO:0000313" key="16">
    <source>
        <dbReference type="Proteomes" id="UP001216189"/>
    </source>
</evidence>
<feature type="transmembrane region" description="Helical" evidence="13">
    <location>
        <begin position="172"/>
        <end position="191"/>
    </location>
</feature>
<keyword evidence="7" id="KW-0274">FAD</keyword>
<organism evidence="15 16">
    <name type="scientific">Vibrio chanodichtyis</name>
    <dbReference type="NCBI Taxonomy" id="3027932"/>
    <lineage>
        <taxon>Bacteria</taxon>
        <taxon>Pseudomonadati</taxon>
        <taxon>Pseudomonadota</taxon>
        <taxon>Gammaproteobacteria</taxon>
        <taxon>Vibrionales</taxon>
        <taxon>Vibrionaceae</taxon>
        <taxon>Vibrio</taxon>
    </lineage>
</organism>
<gene>
    <name evidence="15" type="ORF">PUN32_03125</name>
</gene>
<keyword evidence="12 13" id="KW-0472">Membrane</keyword>
<dbReference type="InterPro" id="IPR039261">
    <property type="entry name" value="FNR_nucleotide-bd"/>
</dbReference>
<keyword evidence="10" id="KW-0408">Iron</keyword>
<dbReference type="Pfam" id="PF08022">
    <property type="entry name" value="FAD_binding_8"/>
    <property type="match status" value="1"/>
</dbReference>
<evidence type="ECO:0000259" key="14">
    <source>
        <dbReference type="PROSITE" id="PS51384"/>
    </source>
</evidence>
<keyword evidence="6" id="KW-0479">Metal-binding</keyword>
<evidence type="ECO:0000256" key="4">
    <source>
        <dbReference type="ARBA" id="ARBA00022692"/>
    </source>
</evidence>
<dbReference type="RefSeq" id="WP_274721716.1">
    <property type="nucleotide sequence ID" value="NZ_JARBFT010000002.1"/>
</dbReference>
<dbReference type="SUPFAM" id="SSF63380">
    <property type="entry name" value="Riboflavin synthase domain-like"/>
    <property type="match status" value="1"/>
</dbReference>
<reference evidence="15 16" key="1">
    <citation type="submission" date="2023-02" db="EMBL/GenBank/DDBJ databases">
        <title>Vibrio intestini sp. nov., a close relative of Vibrio cholerae isolated from the intestine of Healthy Culter dabryi.</title>
        <authorList>
            <person name="Wu N."/>
        </authorList>
    </citation>
    <scope>NUCLEOTIDE SEQUENCE [LARGE SCALE GENOMIC DNA]</scope>
    <source>
        <strain evidence="15 16">DSL-7</strain>
    </source>
</reference>
<evidence type="ECO:0000256" key="3">
    <source>
        <dbReference type="ARBA" id="ARBA00022630"/>
    </source>
</evidence>
<sequence>MRRMKVVLWASIGIVILLWLQADPHWLQSTNLFQWRSGFVQLSGILAIMLMSLAMLLALRLPLIEQWTQGIDKGYRMHKWLGITSLLLGIFHWMAYQLPKWLVALEWISQPERRNSMGSQASLEGFSLWLNQARPWAMESGEWGLYALLGLMVISLWSAIKYKWFRITHRMMAAIYLLIAFHSLILLKKAYWGTPIYWLTLLVILVGIWAALYSLFGFVGRQSRYLAHIQTFDYSSKSKTLDLTIGLDKPWQGHKVGQFVYLKFTGEEPHPFTIACANHGSQLRFLIKELGDFTTGLHQRLQPSEVVEVEGPYGKFDFSVDQAQIWIGAGIGITPFMAVLDGLRIEKSQYPIYLFFCCNQVTPELCAQLSEQAELAGVCLTIIDSSVTPHLSVADIARCCGDLSDYQFYFCGPVLFSRYLKKALKDYRVDLVHQFHEELFMMR</sequence>
<keyword evidence="16" id="KW-1185">Reference proteome</keyword>
<dbReference type="InterPro" id="IPR013130">
    <property type="entry name" value="Fe3_Rdtase_TM_dom"/>
</dbReference>
<dbReference type="Pfam" id="PF01794">
    <property type="entry name" value="Ferric_reduct"/>
    <property type="match status" value="1"/>
</dbReference>
<evidence type="ECO:0000256" key="5">
    <source>
        <dbReference type="ARBA" id="ARBA00022714"/>
    </source>
</evidence>
<dbReference type="PANTHER" id="PTHR47354">
    <property type="entry name" value="NADH OXIDOREDUCTASE HCR"/>
    <property type="match status" value="1"/>
</dbReference>
<name>A0ABT5UY38_9VIBR</name>
<keyword evidence="3" id="KW-0285">Flavoprotein</keyword>
<feature type="transmembrane region" description="Helical" evidence="13">
    <location>
        <begin position="38"/>
        <end position="59"/>
    </location>
</feature>
<feature type="domain" description="FAD-binding FR-type" evidence="14">
    <location>
        <begin position="222"/>
        <end position="319"/>
    </location>
</feature>
<dbReference type="InterPro" id="IPR017938">
    <property type="entry name" value="Riboflavin_synthase-like_b-brl"/>
</dbReference>
<keyword evidence="11" id="KW-0411">Iron-sulfur</keyword>
<dbReference type="Gene3D" id="3.40.50.80">
    <property type="entry name" value="Nucleotide-binding domain of ferredoxin-NADP reductase (FNR) module"/>
    <property type="match status" value="1"/>
</dbReference>
<keyword evidence="8 13" id="KW-1133">Transmembrane helix</keyword>
<evidence type="ECO:0000256" key="8">
    <source>
        <dbReference type="ARBA" id="ARBA00022989"/>
    </source>
</evidence>
<evidence type="ECO:0000256" key="6">
    <source>
        <dbReference type="ARBA" id="ARBA00022723"/>
    </source>
</evidence>